<reference evidence="3 4" key="1">
    <citation type="journal article" date="2019" name="Emerg. Microbes Infect.">
        <title>Comprehensive subspecies identification of 175 nontuberculous mycobacteria species based on 7547 genomic profiles.</title>
        <authorList>
            <person name="Matsumoto Y."/>
            <person name="Kinjo T."/>
            <person name="Motooka D."/>
            <person name="Nabeya D."/>
            <person name="Jung N."/>
            <person name="Uechi K."/>
            <person name="Horii T."/>
            <person name="Iida T."/>
            <person name="Fujita J."/>
            <person name="Nakamura S."/>
        </authorList>
    </citation>
    <scope>NUCLEOTIDE SEQUENCE [LARGE SCALE GENOMIC DNA]</scope>
    <source>
        <strain evidence="3 4">JCM 12687</strain>
        <plasmid evidence="3">pJCM12687</plasmid>
    </source>
</reference>
<feature type="domain" description="PknH-like extracellular" evidence="2">
    <location>
        <begin position="79"/>
        <end position="283"/>
    </location>
</feature>
<feature type="region of interest" description="Disordered" evidence="1">
    <location>
        <begin position="1"/>
        <end position="31"/>
    </location>
</feature>
<dbReference type="Gene3D" id="3.40.1000.70">
    <property type="entry name" value="PknH-like extracellular domain"/>
    <property type="match status" value="1"/>
</dbReference>
<evidence type="ECO:0000256" key="1">
    <source>
        <dbReference type="SAM" id="MobiDB-lite"/>
    </source>
</evidence>
<gene>
    <name evidence="3" type="primary">lppR_2</name>
    <name evidence="3" type="ORF">MBRA_53780</name>
</gene>
<dbReference type="EMBL" id="AP022607">
    <property type="protein sequence ID" value="BBZ15183.1"/>
    <property type="molecule type" value="Genomic_DNA"/>
</dbReference>
<dbReference type="Proteomes" id="UP000467379">
    <property type="component" value="Plasmid pJCM12687"/>
</dbReference>
<keyword evidence="4" id="KW-1185">Reference proteome</keyword>
<geneLocation type="plasmid" evidence="3 4">
    <name>pJCM12687</name>
</geneLocation>
<accession>A0ABM7KVL0</accession>
<evidence type="ECO:0000313" key="4">
    <source>
        <dbReference type="Proteomes" id="UP000467379"/>
    </source>
</evidence>
<protein>
    <submittedName>
        <fullName evidence="3">Sensor domain-containing protein</fullName>
    </submittedName>
</protein>
<evidence type="ECO:0000259" key="2">
    <source>
        <dbReference type="Pfam" id="PF14032"/>
    </source>
</evidence>
<evidence type="ECO:0000313" key="3">
    <source>
        <dbReference type="EMBL" id="BBZ15183.1"/>
    </source>
</evidence>
<sequence length="288" mass="30674">MPLSLNNGSHIAARRSRLRAGRLRAPQSEPRTTGIHKVVSAAGRMVSSMLVVLAVGTGCTNVVAGAVRPAPGITPRPLTGDTVKQVLLDNQQLGKMFDQSYKDNPNLPPRFGGANLLYESAASPPECTGVTSMLTKDAYADAKVEQVADESWWNASGYEENPAIIAVHEAVIALPGAGAADTAFATASEQWHRCDGRSVRDRNFDYQVSNVRAVNSVVAATVADTHIVLIWKARAVGVRVNCLVDVEVTFFSEGPGNDKQPRRSKSADINTAAIDVAHAMMNKVSALS</sequence>
<dbReference type="InterPro" id="IPR026954">
    <property type="entry name" value="PknH-like_Extracell"/>
</dbReference>
<name>A0ABM7KVL0_9MYCO</name>
<keyword evidence="3" id="KW-0614">Plasmid</keyword>
<dbReference type="Pfam" id="PF14032">
    <property type="entry name" value="PknH_C"/>
    <property type="match status" value="1"/>
</dbReference>
<dbReference type="InterPro" id="IPR038232">
    <property type="entry name" value="PknH-like_Extracell_sf"/>
</dbReference>
<organism evidence="3 4">
    <name type="scientific">Mycobacterium branderi</name>
    <dbReference type="NCBI Taxonomy" id="43348"/>
    <lineage>
        <taxon>Bacteria</taxon>
        <taxon>Bacillati</taxon>
        <taxon>Actinomycetota</taxon>
        <taxon>Actinomycetes</taxon>
        <taxon>Mycobacteriales</taxon>
        <taxon>Mycobacteriaceae</taxon>
        <taxon>Mycobacterium</taxon>
    </lineage>
</organism>
<proteinExistence type="predicted"/>
<feature type="compositionally biased region" description="Basic residues" evidence="1">
    <location>
        <begin position="12"/>
        <end position="22"/>
    </location>
</feature>